<feature type="domain" description="Ig-like" evidence="8">
    <location>
        <begin position="219"/>
        <end position="295"/>
    </location>
</feature>
<dbReference type="Gene3D" id="2.60.40.10">
    <property type="entry name" value="Immunoglobulins"/>
    <property type="match status" value="2"/>
</dbReference>
<dbReference type="InterPro" id="IPR003598">
    <property type="entry name" value="Ig_sub2"/>
</dbReference>
<dbReference type="InterPro" id="IPR013783">
    <property type="entry name" value="Ig-like_fold"/>
</dbReference>
<organism evidence="9 10">
    <name type="scientific">Plakobranchus ocellatus</name>
    <dbReference type="NCBI Taxonomy" id="259542"/>
    <lineage>
        <taxon>Eukaryota</taxon>
        <taxon>Metazoa</taxon>
        <taxon>Spiralia</taxon>
        <taxon>Lophotrochozoa</taxon>
        <taxon>Mollusca</taxon>
        <taxon>Gastropoda</taxon>
        <taxon>Heterobranchia</taxon>
        <taxon>Euthyneura</taxon>
        <taxon>Panpulmonata</taxon>
        <taxon>Sacoglossa</taxon>
        <taxon>Placobranchoidea</taxon>
        <taxon>Plakobranchidae</taxon>
        <taxon>Plakobranchus</taxon>
    </lineage>
</organism>
<keyword evidence="10" id="KW-1185">Reference proteome</keyword>
<name>A0AAV4BCD9_9GAST</name>
<accession>A0AAV4BCD9</accession>
<protein>
    <submittedName>
        <fullName evidence="9">Neural/ectodermal development factor imp-l2</fullName>
    </submittedName>
</protein>
<feature type="domain" description="Ig-like" evidence="8">
    <location>
        <begin position="51"/>
        <end position="167"/>
    </location>
</feature>
<sequence length="319" mass="35557">MSSSRCFIALALCLLQVLDSTNAFHKRNFMSKRFNFVKQSDRPNKEVEERPQKSEGNTLNRAIVFTDISIEGETEGIQYGSIALNCEAGGIPAPRFHWLKDGKRISQSGVCGSSAEEETEIEDLNSGSGTKLSLYTTLSTLYLDCLDEMDAGNYTCVAETPTSRSIRSTLLTVESVENPSIDTLKKCAKKAFLLPFDSTESVENPSIDTLKKCAKKGKPAKIYMQTVNVFEYEGNAVQFFCRASGNPTPKITWYDMNNETIQDGGHYRITRNGDLIIKDISWFDHMGVYTCEASNKFGSDRSAPFLYPTGRSETPLRMV</sequence>
<evidence type="ECO:0000259" key="8">
    <source>
        <dbReference type="PROSITE" id="PS50835"/>
    </source>
</evidence>
<feature type="signal peptide" evidence="7">
    <location>
        <begin position="1"/>
        <end position="23"/>
    </location>
</feature>
<evidence type="ECO:0000256" key="1">
    <source>
        <dbReference type="ARBA" id="ARBA00004613"/>
    </source>
</evidence>
<evidence type="ECO:0000313" key="10">
    <source>
        <dbReference type="Proteomes" id="UP000735302"/>
    </source>
</evidence>
<keyword evidence="6" id="KW-0393">Immunoglobulin domain</keyword>
<comment type="subcellular location">
    <subcellularLocation>
        <location evidence="1">Secreted</location>
    </subcellularLocation>
</comment>
<dbReference type="AlphaFoldDB" id="A0AAV4BCD9"/>
<dbReference type="PANTHER" id="PTHR10075">
    <property type="entry name" value="BASIGIN RELATED"/>
    <property type="match status" value="1"/>
</dbReference>
<evidence type="ECO:0000256" key="4">
    <source>
        <dbReference type="ARBA" id="ARBA00022737"/>
    </source>
</evidence>
<dbReference type="GO" id="GO:0005886">
    <property type="term" value="C:plasma membrane"/>
    <property type="evidence" value="ECO:0007669"/>
    <property type="project" value="TreeGrafter"/>
</dbReference>
<dbReference type="PANTHER" id="PTHR10075:SF109">
    <property type="entry name" value="NEURAL_ECTODERMAL DEVELOPMENT FACTOR IMP-L2"/>
    <property type="match status" value="1"/>
</dbReference>
<dbReference type="FunFam" id="2.60.40.10:FF:001749">
    <property type="entry name" value="Neural/ectodermal development factor IMP-L2"/>
    <property type="match status" value="1"/>
</dbReference>
<keyword evidence="4" id="KW-0677">Repeat</keyword>
<dbReference type="SUPFAM" id="SSF48726">
    <property type="entry name" value="Immunoglobulin"/>
    <property type="match status" value="2"/>
</dbReference>
<dbReference type="GO" id="GO:0070593">
    <property type="term" value="P:dendrite self-avoidance"/>
    <property type="evidence" value="ECO:0007669"/>
    <property type="project" value="TreeGrafter"/>
</dbReference>
<dbReference type="GO" id="GO:0007156">
    <property type="term" value="P:homophilic cell adhesion via plasma membrane adhesion molecules"/>
    <property type="evidence" value="ECO:0007669"/>
    <property type="project" value="TreeGrafter"/>
</dbReference>
<reference evidence="9 10" key="1">
    <citation type="journal article" date="2021" name="Elife">
        <title>Chloroplast acquisition without the gene transfer in kleptoplastic sea slugs, Plakobranchus ocellatus.</title>
        <authorList>
            <person name="Maeda T."/>
            <person name="Takahashi S."/>
            <person name="Yoshida T."/>
            <person name="Shimamura S."/>
            <person name="Takaki Y."/>
            <person name="Nagai Y."/>
            <person name="Toyoda A."/>
            <person name="Suzuki Y."/>
            <person name="Arimoto A."/>
            <person name="Ishii H."/>
            <person name="Satoh N."/>
            <person name="Nishiyama T."/>
            <person name="Hasebe M."/>
            <person name="Maruyama T."/>
            <person name="Minagawa J."/>
            <person name="Obokata J."/>
            <person name="Shigenobu S."/>
        </authorList>
    </citation>
    <scope>NUCLEOTIDE SEQUENCE [LARGE SCALE GENOMIC DNA]</scope>
</reference>
<dbReference type="EMBL" id="BLXT01004662">
    <property type="protein sequence ID" value="GFO16434.1"/>
    <property type="molecule type" value="Genomic_DNA"/>
</dbReference>
<keyword evidence="3 7" id="KW-0732">Signal</keyword>
<evidence type="ECO:0000256" key="6">
    <source>
        <dbReference type="ARBA" id="ARBA00023319"/>
    </source>
</evidence>
<proteinExistence type="predicted"/>
<dbReference type="GO" id="GO:0007411">
    <property type="term" value="P:axon guidance"/>
    <property type="evidence" value="ECO:0007669"/>
    <property type="project" value="TreeGrafter"/>
</dbReference>
<keyword evidence="5" id="KW-1015">Disulfide bond</keyword>
<evidence type="ECO:0000256" key="5">
    <source>
        <dbReference type="ARBA" id="ARBA00023157"/>
    </source>
</evidence>
<evidence type="ECO:0000313" key="9">
    <source>
        <dbReference type="EMBL" id="GFO16434.1"/>
    </source>
</evidence>
<comment type="caution">
    <text evidence="9">The sequence shown here is derived from an EMBL/GenBank/DDBJ whole genome shotgun (WGS) entry which is preliminary data.</text>
</comment>
<evidence type="ECO:0000256" key="2">
    <source>
        <dbReference type="ARBA" id="ARBA00022525"/>
    </source>
</evidence>
<dbReference type="GO" id="GO:0005576">
    <property type="term" value="C:extracellular region"/>
    <property type="evidence" value="ECO:0007669"/>
    <property type="project" value="UniProtKB-SubCell"/>
</dbReference>
<dbReference type="InterPro" id="IPR013098">
    <property type="entry name" value="Ig_I-set"/>
</dbReference>
<dbReference type="Pfam" id="PF07679">
    <property type="entry name" value="I-set"/>
    <property type="match status" value="1"/>
</dbReference>
<feature type="chain" id="PRO_5043797492" evidence="7">
    <location>
        <begin position="24"/>
        <end position="319"/>
    </location>
</feature>
<dbReference type="Proteomes" id="UP000735302">
    <property type="component" value="Unassembled WGS sequence"/>
</dbReference>
<dbReference type="GO" id="GO:0098632">
    <property type="term" value="F:cell-cell adhesion mediator activity"/>
    <property type="evidence" value="ECO:0007669"/>
    <property type="project" value="TreeGrafter"/>
</dbReference>
<dbReference type="CDD" id="cd00096">
    <property type="entry name" value="Ig"/>
    <property type="match status" value="2"/>
</dbReference>
<dbReference type="PROSITE" id="PS50835">
    <property type="entry name" value="IG_LIKE"/>
    <property type="match status" value="2"/>
</dbReference>
<gene>
    <name evidence="9" type="ORF">PoB_004293900</name>
</gene>
<dbReference type="SMART" id="SM00409">
    <property type="entry name" value="IG"/>
    <property type="match status" value="2"/>
</dbReference>
<evidence type="ECO:0000256" key="7">
    <source>
        <dbReference type="SAM" id="SignalP"/>
    </source>
</evidence>
<dbReference type="Pfam" id="PF13927">
    <property type="entry name" value="Ig_3"/>
    <property type="match status" value="1"/>
</dbReference>
<evidence type="ECO:0000256" key="3">
    <source>
        <dbReference type="ARBA" id="ARBA00022729"/>
    </source>
</evidence>
<dbReference type="SMART" id="SM00408">
    <property type="entry name" value="IGc2"/>
    <property type="match status" value="2"/>
</dbReference>
<dbReference type="InterPro" id="IPR007110">
    <property type="entry name" value="Ig-like_dom"/>
</dbReference>
<keyword evidence="2" id="KW-0964">Secreted</keyword>
<dbReference type="InterPro" id="IPR003599">
    <property type="entry name" value="Ig_sub"/>
</dbReference>
<dbReference type="InterPro" id="IPR036179">
    <property type="entry name" value="Ig-like_dom_sf"/>
</dbReference>
<dbReference type="GO" id="GO:0030424">
    <property type="term" value="C:axon"/>
    <property type="evidence" value="ECO:0007669"/>
    <property type="project" value="TreeGrafter"/>
</dbReference>